<feature type="region of interest" description="Disordered" evidence="1">
    <location>
        <begin position="46"/>
        <end position="116"/>
    </location>
</feature>
<feature type="region of interest" description="Disordered" evidence="1">
    <location>
        <begin position="159"/>
        <end position="221"/>
    </location>
</feature>
<proteinExistence type="predicted"/>
<reference evidence="2 3" key="1">
    <citation type="submission" date="2016-10" db="EMBL/GenBank/DDBJ databases">
        <authorList>
            <person name="Cai Z."/>
        </authorList>
    </citation>
    <scope>NUCLEOTIDE SEQUENCE [LARGE SCALE GENOMIC DNA]</scope>
</reference>
<feature type="region of interest" description="Disordered" evidence="1">
    <location>
        <begin position="431"/>
        <end position="504"/>
    </location>
</feature>
<name>A0A383VKI7_TETOB</name>
<feature type="compositionally biased region" description="Low complexity" evidence="1">
    <location>
        <begin position="436"/>
        <end position="469"/>
    </location>
</feature>
<evidence type="ECO:0000256" key="1">
    <source>
        <dbReference type="SAM" id="MobiDB-lite"/>
    </source>
</evidence>
<feature type="compositionally biased region" description="Pro residues" evidence="1">
    <location>
        <begin position="188"/>
        <end position="197"/>
    </location>
</feature>
<sequence>MDSLWSFQQLMQLGAARTATAASAGTAAPGEMLQYMFDDWGGKLQGASNPAMPPSPQTMNANRRSADAAGTAAPSSPTHLQPRKNSSHLTSPKGSPKTPKASRKACPEEDEQPEADPCEDALQMFAGRYGFTVTTTNTCTTYSNARCGLETGLQNHASASQAEAKAADAEQAQAASGPDASFTVEQPPAGPPAPAPAPSNTTMPCPATDNTTMLPPMPRLPFTALLSQPSFQQPATPAVAAAAERPAAAASLQSSPAFFRTVSTGMPALQHCGSSAHNSQALAALQEAGTATDSTHQAGTAAAVPPSFMAWAAGTPGQKHSNPPMDPHSNALQQLSNYLQHLPNPASEHHHQQQQEQQHQGIMQQQTQQPGGAGWDALGVLQAQAALVFGGMVPLDARAPAGTKPAEATQAPVALMPANWSPMQSMGLGFQFVPTPHYQGGQDHQHGQQQQQGPSSPTRTTPTKPGSPGKVRRQGSPSKGKRDGSQSPSGNNNSSNAQQHAASAAYQQILRRRLRRPKSRGPSYDPSIKTAAAAAAHYGTGASLLGKHRLSNCSSMEEAAAGPEGMPHEWAGDATGSGWLYGPDGWDEEDALASGCLGEAASMMADSLGLGGFEGYVWPLDGAFAEEDGPQLQQPVYACTPAAAAAAAAAGMLTGARRASSVSSDWFRELGVQDMAVSRRSSLFGDNMSINAPAAAAPAAAGAGMGYWRSSDAEVESALQRGLDYMPVWGVQANVGEVLKQHKVIDGSTTPDKFYDDLCKGPC</sequence>
<feature type="compositionally biased region" description="Polar residues" evidence="1">
    <location>
        <begin position="199"/>
        <end position="213"/>
    </location>
</feature>
<gene>
    <name evidence="2" type="ORF">BQ4739_LOCUS6172</name>
</gene>
<feature type="compositionally biased region" description="Low complexity" evidence="1">
    <location>
        <begin position="159"/>
        <end position="176"/>
    </location>
</feature>
<dbReference type="Proteomes" id="UP000256970">
    <property type="component" value="Unassembled WGS sequence"/>
</dbReference>
<evidence type="ECO:0000313" key="3">
    <source>
        <dbReference type="Proteomes" id="UP000256970"/>
    </source>
</evidence>
<keyword evidence="3" id="KW-1185">Reference proteome</keyword>
<feature type="region of interest" description="Disordered" evidence="1">
    <location>
        <begin position="311"/>
        <end position="374"/>
    </location>
</feature>
<organism evidence="2 3">
    <name type="scientific">Tetradesmus obliquus</name>
    <name type="common">Green alga</name>
    <name type="synonym">Acutodesmus obliquus</name>
    <dbReference type="NCBI Taxonomy" id="3088"/>
    <lineage>
        <taxon>Eukaryota</taxon>
        <taxon>Viridiplantae</taxon>
        <taxon>Chlorophyta</taxon>
        <taxon>core chlorophytes</taxon>
        <taxon>Chlorophyceae</taxon>
        <taxon>CS clade</taxon>
        <taxon>Sphaeropleales</taxon>
        <taxon>Scenedesmaceae</taxon>
        <taxon>Tetradesmus</taxon>
    </lineage>
</organism>
<feature type="compositionally biased region" description="Polar residues" evidence="1">
    <location>
        <begin position="330"/>
        <end position="339"/>
    </location>
</feature>
<protein>
    <submittedName>
        <fullName evidence="2">Uncharacterized protein</fullName>
    </submittedName>
</protein>
<dbReference type="AlphaFoldDB" id="A0A383VKI7"/>
<evidence type="ECO:0000313" key="2">
    <source>
        <dbReference type="EMBL" id="SZX65701.1"/>
    </source>
</evidence>
<accession>A0A383VKI7</accession>
<feature type="compositionally biased region" description="Low complexity" evidence="1">
    <location>
        <begin position="485"/>
        <end position="504"/>
    </location>
</feature>
<feature type="compositionally biased region" description="Low complexity" evidence="1">
    <location>
        <begin position="354"/>
        <end position="369"/>
    </location>
</feature>
<dbReference type="EMBL" id="FNXT01000661">
    <property type="protein sequence ID" value="SZX65701.1"/>
    <property type="molecule type" value="Genomic_DNA"/>
</dbReference>